<keyword evidence="3 6" id="KW-0560">Oxidoreductase</keyword>
<dbReference type="CDD" id="cd05333">
    <property type="entry name" value="BKR_SDR_c"/>
    <property type="match status" value="1"/>
</dbReference>
<comment type="catalytic activity">
    <reaction evidence="6">
        <text>a (3R)-hydroxyacyl-[ACP] + NADP(+) = a 3-oxoacyl-[ACP] + NADPH + H(+)</text>
        <dbReference type="Rhea" id="RHEA:17397"/>
        <dbReference type="Rhea" id="RHEA-COMP:9916"/>
        <dbReference type="Rhea" id="RHEA-COMP:9945"/>
        <dbReference type="ChEBI" id="CHEBI:15378"/>
        <dbReference type="ChEBI" id="CHEBI:57783"/>
        <dbReference type="ChEBI" id="CHEBI:58349"/>
        <dbReference type="ChEBI" id="CHEBI:78776"/>
        <dbReference type="ChEBI" id="CHEBI:78827"/>
        <dbReference type="EC" id="1.1.1.100"/>
    </reaction>
</comment>
<dbReference type="FunFam" id="3.40.50.720:FF:000115">
    <property type="entry name" value="3-oxoacyl-[acyl-carrier-protein] reductase FabG"/>
    <property type="match status" value="1"/>
</dbReference>
<evidence type="ECO:0000256" key="2">
    <source>
        <dbReference type="ARBA" id="ARBA00022857"/>
    </source>
</evidence>
<evidence type="ECO:0000259" key="7">
    <source>
        <dbReference type="SMART" id="SM00822"/>
    </source>
</evidence>
<keyword evidence="6" id="KW-0444">Lipid biosynthesis</keyword>
<feature type="binding site" evidence="5">
    <location>
        <position position="185"/>
    </location>
    <ligand>
        <name>NADP(+)</name>
        <dbReference type="ChEBI" id="CHEBI:58349"/>
    </ligand>
</feature>
<comment type="function">
    <text evidence="6">Catalyzes the NADPH-dependent reduction of beta-ketoacyl-ACP substrates to beta-hydroxyacyl-ACP products, the first reductive step in the elongation cycle of fatty acid biosynthesis.</text>
</comment>
<proteinExistence type="inferred from homology"/>
<dbReference type="NCBIfam" id="NF005559">
    <property type="entry name" value="PRK07231.1"/>
    <property type="match status" value="1"/>
</dbReference>
<dbReference type="InterPro" id="IPR002347">
    <property type="entry name" value="SDR_fam"/>
</dbReference>
<dbReference type="InterPro" id="IPR011284">
    <property type="entry name" value="3oxo_ACP_reduc"/>
</dbReference>
<dbReference type="Pfam" id="PF13561">
    <property type="entry name" value="adh_short_C2"/>
    <property type="match status" value="1"/>
</dbReference>
<comment type="pathway">
    <text evidence="6">Lipid metabolism; fatty acid biosynthesis.</text>
</comment>
<dbReference type="InterPro" id="IPR036291">
    <property type="entry name" value="NAD(P)-bd_dom_sf"/>
</dbReference>
<keyword evidence="6" id="KW-0443">Lipid metabolism</keyword>
<keyword evidence="6" id="KW-0275">Fatty acid biosynthesis</keyword>
<reference evidence="8 9" key="1">
    <citation type="submission" date="2018-06" db="EMBL/GenBank/DDBJ databases">
        <title>Extensive metabolic versatility and redundancy in microbially diverse, dynamic hydrothermal sediments.</title>
        <authorList>
            <person name="Dombrowski N."/>
            <person name="Teske A."/>
            <person name="Baker B.J."/>
        </authorList>
    </citation>
    <scope>NUCLEOTIDE SEQUENCE [LARGE SCALE GENOMIC DNA]</scope>
    <source>
        <strain evidence="8">B47_G16</strain>
    </source>
</reference>
<evidence type="ECO:0000256" key="4">
    <source>
        <dbReference type="PIRSR" id="PIRSR611284-1"/>
    </source>
</evidence>
<keyword evidence="2 5" id="KW-0521">NADP</keyword>
<dbReference type="GO" id="GO:0006633">
    <property type="term" value="P:fatty acid biosynthetic process"/>
    <property type="evidence" value="ECO:0007669"/>
    <property type="project" value="UniProtKB-UniPathway"/>
</dbReference>
<dbReference type="Proteomes" id="UP000279422">
    <property type="component" value="Unassembled WGS sequence"/>
</dbReference>
<comment type="similarity">
    <text evidence="1 6">Belongs to the short-chain dehydrogenases/reductases (SDR) family.</text>
</comment>
<organism evidence="8 9">
    <name type="scientific">Aerophobetes bacterium</name>
    <dbReference type="NCBI Taxonomy" id="2030807"/>
    <lineage>
        <taxon>Bacteria</taxon>
        <taxon>Candidatus Aerophobota</taxon>
    </lineage>
</organism>
<evidence type="ECO:0000313" key="8">
    <source>
        <dbReference type="EMBL" id="RLE10880.1"/>
    </source>
</evidence>
<dbReference type="PROSITE" id="PS00061">
    <property type="entry name" value="ADH_SHORT"/>
    <property type="match status" value="1"/>
</dbReference>
<dbReference type="InterPro" id="IPR050259">
    <property type="entry name" value="SDR"/>
</dbReference>
<feature type="binding site" evidence="5">
    <location>
        <position position="87"/>
    </location>
    <ligand>
        <name>NADP(+)</name>
        <dbReference type="ChEBI" id="CHEBI:58349"/>
    </ligand>
</feature>
<evidence type="ECO:0000256" key="3">
    <source>
        <dbReference type="ARBA" id="ARBA00023002"/>
    </source>
</evidence>
<dbReference type="PANTHER" id="PTHR42879">
    <property type="entry name" value="3-OXOACYL-(ACYL-CARRIER-PROTEIN) REDUCTASE"/>
    <property type="match status" value="1"/>
</dbReference>
<dbReference type="SMART" id="SM00822">
    <property type="entry name" value="PKS_KR"/>
    <property type="match status" value="1"/>
</dbReference>
<dbReference type="EMBL" id="QMPZ01000001">
    <property type="protein sequence ID" value="RLE10880.1"/>
    <property type="molecule type" value="Genomic_DNA"/>
</dbReference>
<dbReference type="EC" id="1.1.1.100" evidence="6"/>
<protein>
    <recommendedName>
        <fullName evidence="6">3-oxoacyl-[acyl-carrier-protein] reductase</fullName>
        <ecNumber evidence="6">1.1.1.100</ecNumber>
    </recommendedName>
</protein>
<sequence length="244" mass="26593">MEGKVAVVTGGGRGIGRQVCLRLAREGAKIVIFDLEEDSSRKVVEEIESKGGEAFFIRVDVGELEQVDEAVKRVIDKFKRVDILINNAGITCDRLLLRMEEEDWDKVLKVNLKGAFNCLKAVAKPMVRQRWGRIINISSTVGLRGNAGQANYAASKAGIIGLTKSAAKELGRRGITVNAVAPGFIDTPMTRKLDERTKKEFISLIPLRRAGRADEVASLVAYLASDEASYITGEVIKVDGGMAM</sequence>
<dbReference type="PRINTS" id="PR00081">
    <property type="entry name" value="GDHRDH"/>
</dbReference>
<dbReference type="PANTHER" id="PTHR42879:SF2">
    <property type="entry name" value="3-OXOACYL-[ACYL-CARRIER-PROTEIN] REDUCTASE FABG"/>
    <property type="match status" value="1"/>
</dbReference>
<evidence type="ECO:0000313" key="9">
    <source>
        <dbReference type="Proteomes" id="UP000279422"/>
    </source>
</evidence>
<dbReference type="InterPro" id="IPR020904">
    <property type="entry name" value="Sc_DH/Rdtase_CS"/>
</dbReference>
<dbReference type="NCBIfam" id="NF004200">
    <property type="entry name" value="PRK05653.1-5"/>
    <property type="match status" value="1"/>
</dbReference>
<dbReference type="NCBIfam" id="TIGR01830">
    <property type="entry name" value="3oxo_ACP_reduc"/>
    <property type="match status" value="1"/>
</dbReference>
<dbReference type="PRINTS" id="PR00080">
    <property type="entry name" value="SDRFAMILY"/>
</dbReference>
<dbReference type="AlphaFoldDB" id="A0A497E839"/>
<evidence type="ECO:0000256" key="1">
    <source>
        <dbReference type="ARBA" id="ARBA00006484"/>
    </source>
</evidence>
<evidence type="ECO:0000256" key="5">
    <source>
        <dbReference type="PIRSR" id="PIRSR611284-2"/>
    </source>
</evidence>
<evidence type="ECO:0000256" key="6">
    <source>
        <dbReference type="RuleBase" id="RU366074"/>
    </source>
</evidence>
<comment type="subunit">
    <text evidence="6">Homotetramer.</text>
</comment>
<dbReference type="NCBIfam" id="NF004198">
    <property type="entry name" value="PRK05653.1-3"/>
    <property type="match status" value="1"/>
</dbReference>
<accession>A0A497E839</accession>
<dbReference type="InterPro" id="IPR057326">
    <property type="entry name" value="KR_dom"/>
</dbReference>
<feature type="binding site" evidence="5">
    <location>
        <begin position="10"/>
        <end position="13"/>
    </location>
    <ligand>
        <name>NADP(+)</name>
        <dbReference type="ChEBI" id="CHEBI:58349"/>
    </ligand>
</feature>
<dbReference type="GO" id="GO:0051287">
    <property type="term" value="F:NAD binding"/>
    <property type="evidence" value="ECO:0007669"/>
    <property type="project" value="UniProtKB-UniRule"/>
</dbReference>
<dbReference type="GO" id="GO:0004316">
    <property type="term" value="F:3-oxoacyl-[acyl-carrier-protein] reductase (NADPH) activity"/>
    <property type="evidence" value="ECO:0007669"/>
    <property type="project" value="UniProtKB-UniRule"/>
</dbReference>
<dbReference type="SUPFAM" id="SSF51735">
    <property type="entry name" value="NAD(P)-binding Rossmann-fold domains"/>
    <property type="match status" value="1"/>
</dbReference>
<dbReference type="Gene3D" id="3.40.50.720">
    <property type="entry name" value="NAD(P)-binding Rossmann-like Domain"/>
    <property type="match status" value="1"/>
</dbReference>
<dbReference type="NCBIfam" id="NF009466">
    <property type="entry name" value="PRK12826.1-2"/>
    <property type="match status" value="1"/>
</dbReference>
<comment type="caution">
    <text evidence="8">The sequence shown here is derived from an EMBL/GenBank/DDBJ whole genome shotgun (WGS) entry which is preliminary data.</text>
</comment>
<name>A0A497E839_UNCAE</name>
<dbReference type="UniPathway" id="UPA00094"/>
<keyword evidence="6" id="KW-0276">Fatty acid metabolism</keyword>
<gene>
    <name evidence="8" type="ORF">DRJ00_00095</name>
</gene>
<feature type="domain" description="Ketoreductase" evidence="7">
    <location>
        <begin position="4"/>
        <end position="183"/>
    </location>
</feature>
<feature type="active site" description="Proton acceptor" evidence="4">
    <location>
        <position position="152"/>
    </location>
</feature>
<feature type="binding site" evidence="5">
    <location>
        <begin position="152"/>
        <end position="156"/>
    </location>
    <ligand>
        <name>NADP(+)</name>
        <dbReference type="ChEBI" id="CHEBI:58349"/>
    </ligand>
</feature>